<evidence type="ECO:0000256" key="2">
    <source>
        <dbReference type="ARBA" id="ARBA00023239"/>
    </source>
</evidence>
<dbReference type="Pfam" id="PF06330">
    <property type="entry name" value="TRI5"/>
    <property type="match status" value="1"/>
</dbReference>
<dbReference type="SUPFAM" id="SSF48576">
    <property type="entry name" value="Terpenoid synthases"/>
    <property type="match status" value="1"/>
</dbReference>
<dbReference type="OrthoDB" id="2998174at2759"/>
<keyword evidence="4" id="KW-1185">Reference proteome</keyword>
<accession>A0A1X6NEZ2</accession>
<dbReference type="Proteomes" id="UP000194127">
    <property type="component" value="Unassembled WGS sequence"/>
</dbReference>
<organism evidence="3 4">
    <name type="scientific">Postia placenta MAD-698-R-SB12</name>
    <dbReference type="NCBI Taxonomy" id="670580"/>
    <lineage>
        <taxon>Eukaryota</taxon>
        <taxon>Fungi</taxon>
        <taxon>Dikarya</taxon>
        <taxon>Basidiomycota</taxon>
        <taxon>Agaricomycotina</taxon>
        <taxon>Agaricomycetes</taxon>
        <taxon>Polyporales</taxon>
        <taxon>Adustoporiaceae</taxon>
        <taxon>Rhodonia</taxon>
    </lineage>
</organism>
<reference evidence="3 4" key="1">
    <citation type="submission" date="2017-04" db="EMBL/GenBank/DDBJ databases">
        <title>Genome Sequence of the Model Brown-Rot Fungus Postia placenta SB12.</title>
        <authorList>
            <consortium name="DOE Joint Genome Institute"/>
            <person name="Gaskell J."/>
            <person name="Kersten P."/>
            <person name="Larrondo L.F."/>
            <person name="Canessa P."/>
            <person name="Martinez D."/>
            <person name="Hibbett D."/>
            <person name="Schmoll M."/>
            <person name="Kubicek C.P."/>
            <person name="Martinez A.T."/>
            <person name="Yadav J."/>
            <person name="Master E."/>
            <person name="Magnuson J.K."/>
            <person name="James T."/>
            <person name="Yaver D."/>
            <person name="Berka R."/>
            <person name="Labutti K."/>
            <person name="Lipzen A."/>
            <person name="Aerts A."/>
            <person name="Barry K."/>
            <person name="Henrissat B."/>
            <person name="Blanchette R."/>
            <person name="Grigoriev I."/>
            <person name="Cullen D."/>
        </authorList>
    </citation>
    <scope>NUCLEOTIDE SEQUENCE [LARGE SCALE GENOMIC DNA]</scope>
    <source>
        <strain evidence="3 4">MAD-698-R-SB12</strain>
    </source>
</reference>
<evidence type="ECO:0000256" key="1">
    <source>
        <dbReference type="ARBA" id="ARBA00007946"/>
    </source>
</evidence>
<gene>
    <name evidence="3" type="ORF">POSPLADRAFT_1051361</name>
</gene>
<comment type="similarity">
    <text evidence="1">Belongs to the trichodiene synthase family.</text>
</comment>
<dbReference type="SFLD" id="SFLDG01021">
    <property type="entry name" value="Trichodiene_Synthase_Like"/>
    <property type="match status" value="1"/>
</dbReference>
<dbReference type="STRING" id="670580.A0A1X6NEZ2"/>
<dbReference type="InterPro" id="IPR024652">
    <property type="entry name" value="Trichodiene_synth"/>
</dbReference>
<evidence type="ECO:0000313" key="3">
    <source>
        <dbReference type="EMBL" id="OSX67209.1"/>
    </source>
</evidence>
<dbReference type="AlphaFoldDB" id="A0A1X6NEZ2"/>
<dbReference type="SFLD" id="SFLDS00005">
    <property type="entry name" value="Isoprenoid_Synthase_Type_I"/>
    <property type="match status" value="1"/>
</dbReference>
<dbReference type="EMBL" id="KZ110591">
    <property type="protein sequence ID" value="OSX67209.1"/>
    <property type="molecule type" value="Genomic_DNA"/>
</dbReference>
<proteinExistence type="inferred from homology"/>
<dbReference type="GeneID" id="36325103"/>
<name>A0A1X6NEZ2_9APHY</name>
<dbReference type="Gene3D" id="1.10.600.10">
    <property type="entry name" value="Farnesyl Diphosphate Synthase"/>
    <property type="match status" value="1"/>
</dbReference>
<protein>
    <recommendedName>
        <fullName evidence="5">Terpene synthase</fullName>
    </recommendedName>
</protein>
<dbReference type="GO" id="GO:0016838">
    <property type="term" value="F:carbon-oxygen lyase activity, acting on phosphates"/>
    <property type="evidence" value="ECO:0007669"/>
    <property type="project" value="InterPro"/>
</dbReference>
<sequence>MTLVEIARAGVQDFLDQMRFLNFKRRWDGELRRRVAEITDAWDFKEPARPHINTALVITESAYDHLTDLNAKVAITIFTALATSLDDPNVLDGLAFDQFHRQHSNCSVYGDNSPLGLFAEVTRRMGECYPNFAAGTILVSALQFVNVSVLENVTKGITLHPKALPFVEYRRMLSGVPEAYGCFIWEKARFPTVDCYIQAIPDACLVIDYLNDILSFYKEELANELVNYIHDRALVTGASASSTLRNVICETVAASERVRAILGEGDARDAWDAFVKGYIKFHVDDPRYRLREVLGDEFFVEE</sequence>
<dbReference type="InterPro" id="IPR008949">
    <property type="entry name" value="Isoprenoid_synthase_dom_sf"/>
</dbReference>
<evidence type="ECO:0008006" key="5">
    <source>
        <dbReference type="Google" id="ProtNLM"/>
    </source>
</evidence>
<dbReference type="RefSeq" id="XP_024344003.1">
    <property type="nucleotide sequence ID" value="XM_024480153.1"/>
</dbReference>
<keyword evidence="2" id="KW-0456">Lyase</keyword>
<evidence type="ECO:0000313" key="4">
    <source>
        <dbReference type="Proteomes" id="UP000194127"/>
    </source>
</evidence>